<accession>A0A7R9IN96</accession>
<name>A0A7R9IN96_9NEOP</name>
<reference evidence="1" key="1">
    <citation type="submission" date="2020-11" db="EMBL/GenBank/DDBJ databases">
        <authorList>
            <person name="Tran Van P."/>
        </authorList>
    </citation>
    <scope>NUCLEOTIDE SEQUENCE</scope>
</reference>
<sequence>MCLVFESPNSVRLSVCLVSTLATSTGRLLSWTTLGQHLRFDIDSILEATGFPPPSCPSQLSWLEQLAPPSMSAGFSHRGVSPSEEVRILVSGITPKSIQPKFPSGDLVDLA</sequence>
<protein>
    <submittedName>
        <fullName evidence="1">Uncharacterized protein</fullName>
    </submittedName>
</protein>
<dbReference type="EMBL" id="OE004868">
    <property type="protein sequence ID" value="CAD7461517.1"/>
    <property type="molecule type" value="Genomic_DNA"/>
</dbReference>
<organism evidence="1">
    <name type="scientific">Timema tahoe</name>
    <dbReference type="NCBI Taxonomy" id="61484"/>
    <lineage>
        <taxon>Eukaryota</taxon>
        <taxon>Metazoa</taxon>
        <taxon>Ecdysozoa</taxon>
        <taxon>Arthropoda</taxon>
        <taxon>Hexapoda</taxon>
        <taxon>Insecta</taxon>
        <taxon>Pterygota</taxon>
        <taxon>Neoptera</taxon>
        <taxon>Polyneoptera</taxon>
        <taxon>Phasmatodea</taxon>
        <taxon>Timematodea</taxon>
        <taxon>Timematoidea</taxon>
        <taxon>Timematidae</taxon>
        <taxon>Timema</taxon>
    </lineage>
</organism>
<gene>
    <name evidence="1" type="ORF">TTEB3V08_LOCUS9426</name>
</gene>
<proteinExistence type="predicted"/>
<dbReference type="AlphaFoldDB" id="A0A7R9IN96"/>
<evidence type="ECO:0000313" key="1">
    <source>
        <dbReference type="EMBL" id="CAD7461517.1"/>
    </source>
</evidence>